<sequence>MTALVRLVVLNTLLLADALARPEQADAAMSAQVVIAAGGLGTRVGEWTHVLPKEFQPVDGRPAIVWLLDEIAALSPADVECVYHPYYEPFIGWAARTLRRRRRARCPGPGLRAAAAAVRAPARHL</sequence>
<dbReference type="EMBL" id="BONU01000065">
    <property type="protein sequence ID" value="GIG76618.1"/>
    <property type="molecule type" value="Genomic_DNA"/>
</dbReference>
<evidence type="ECO:0000313" key="2">
    <source>
        <dbReference type="EMBL" id="GIG76618.1"/>
    </source>
</evidence>
<dbReference type="SUPFAM" id="SSF53448">
    <property type="entry name" value="Nucleotide-diphospho-sugar transferases"/>
    <property type="match status" value="1"/>
</dbReference>
<accession>A0A8J3LU71</accession>
<organism evidence="2 3">
    <name type="scientific">Planosporangium flavigriseum</name>
    <dbReference type="NCBI Taxonomy" id="373681"/>
    <lineage>
        <taxon>Bacteria</taxon>
        <taxon>Bacillati</taxon>
        <taxon>Actinomycetota</taxon>
        <taxon>Actinomycetes</taxon>
        <taxon>Micromonosporales</taxon>
        <taxon>Micromonosporaceae</taxon>
        <taxon>Planosporangium</taxon>
    </lineage>
</organism>
<protein>
    <recommendedName>
        <fullName evidence="1">MobA-like NTP transferase domain-containing protein</fullName>
    </recommendedName>
</protein>
<keyword evidence="3" id="KW-1185">Reference proteome</keyword>
<evidence type="ECO:0000313" key="3">
    <source>
        <dbReference type="Proteomes" id="UP000653674"/>
    </source>
</evidence>
<proteinExistence type="predicted"/>
<dbReference type="RefSeq" id="WP_168080126.1">
    <property type="nucleotide sequence ID" value="NZ_BAAAQJ010000038.1"/>
</dbReference>
<comment type="caution">
    <text evidence="2">The sequence shown here is derived from an EMBL/GenBank/DDBJ whole genome shotgun (WGS) entry which is preliminary data.</text>
</comment>
<dbReference type="Proteomes" id="UP000653674">
    <property type="component" value="Unassembled WGS sequence"/>
</dbReference>
<feature type="domain" description="MobA-like NTP transferase" evidence="1">
    <location>
        <begin position="33"/>
        <end position="119"/>
    </location>
</feature>
<dbReference type="Gene3D" id="3.90.550.10">
    <property type="entry name" value="Spore Coat Polysaccharide Biosynthesis Protein SpsA, Chain A"/>
    <property type="match status" value="1"/>
</dbReference>
<gene>
    <name evidence="2" type="ORF">Pfl04_50220</name>
</gene>
<dbReference type="GO" id="GO:0016779">
    <property type="term" value="F:nucleotidyltransferase activity"/>
    <property type="evidence" value="ECO:0007669"/>
    <property type="project" value="UniProtKB-ARBA"/>
</dbReference>
<name>A0A8J3LU71_9ACTN</name>
<dbReference type="AlphaFoldDB" id="A0A8J3LU71"/>
<reference evidence="2" key="1">
    <citation type="submission" date="2021-01" db="EMBL/GenBank/DDBJ databases">
        <title>Whole genome shotgun sequence of Planosporangium flavigriseum NBRC 105377.</title>
        <authorList>
            <person name="Komaki H."/>
            <person name="Tamura T."/>
        </authorList>
    </citation>
    <scope>NUCLEOTIDE SEQUENCE</scope>
    <source>
        <strain evidence="2">NBRC 105377</strain>
    </source>
</reference>
<dbReference type="Pfam" id="PF12804">
    <property type="entry name" value="NTP_transf_3"/>
    <property type="match status" value="1"/>
</dbReference>
<dbReference type="InterPro" id="IPR029044">
    <property type="entry name" value="Nucleotide-diphossugar_trans"/>
</dbReference>
<evidence type="ECO:0000259" key="1">
    <source>
        <dbReference type="Pfam" id="PF12804"/>
    </source>
</evidence>
<dbReference type="InterPro" id="IPR025877">
    <property type="entry name" value="MobA-like_NTP_Trfase"/>
</dbReference>